<feature type="domain" description="Pyrrolo-quinoline quinone repeat" evidence="2">
    <location>
        <begin position="32"/>
        <end position="181"/>
    </location>
</feature>
<evidence type="ECO:0000259" key="2">
    <source>
        <dbReference type="Pfam" id="PF13360"/>
    </source>
</evidence>
<dbReference type="Pfam" id="PF13360">
    <property type="entry name" value="PQQ_2"/>
    <property type="match status" value="1"/>
</dbReference>
<comment type="caution">
    <text evidence="3">The sequence shown here is derived from an EMBL/GenBank/DDBJ whole genome shotgun (WGS) entry which is preliminary data.</text>
</comment>
<feature type="compositionally biased region" description="Basic and acidic residues" evidence="1">
    <location>
        <begin position="292"/>
        <end position="304"/>
    </location>
</feature>
<proteinExistence type="predicted"/>
<dbReference type="InterPro" id="IPR002372">
    <property type="entry name" value="PQQ_rpt_dom"/>
</dbReference>
<keyword evidence="4" id="KW-1185">Reference proteome</keyword>
<name>A0ABN9SS74_9DINO</name>
<gene>
    <name evidence="3" type="ORF">PCOR1329_LOCUS32096</name>
</gene>
<dbReference type="Proteomes" id="UP001189429">
    <property type="component" value="Unassembled WGS sequence"/>
</dbReference>
<dbReference type="PANTHER" id="PTHR34512:SF30">
    <property type="entry name" value="OUTER MEMBRANE PROTEIN ASSEMBLY FACTOR BAMB"/>
    <property type="match status" value="1"/>
</dbReference>
<dbReference type="EMBL" id="CAUYUJ010012890">
    <property type="protein sequence ID" value="CAK0834791.1"/>
    <property type="molecule type" value="Genomic_DNA"/>
</dbReference>
<organism evidence="3 4">
    <name type="scientific">Prorocentrum cordatum</name>
    <dbReference type="NCBI Taxonomy" id="2364126"/>
    <lineage>
        <taxon>Eukaryota</taxon>
        <taxon>Sar</taxon>
        <taxon>Alveolata</taxon>
        <taxon>Dinophyceae</taxon>
        <taxon>Prorocentrales</taxon>
        <taxon>Prorocentraceae</taxon>
        <taxon>Prorocentrum</taxon>
    </lineage>
</organism>
<dbReference type="InterPro" id="IPR015943">
    <property type="entry name" value="WD40/YVTN_repeat-like_dom_sf"/>
</dbReference>
<protein>
    <recommendedName>
        <fullName evidence="2">Pyrrolo-quinoline quinone repeat domain-containing protein</fullName>
    </recommendedName>
</protein>
<dbReference type="PANTHER" id="PTHR34512">
    <property type="entry name" value="CELL SURFACE PROTEIN"/>
    <property type="match status" value="1"/>
</dbReference>
<feature type="region of interest" description="Disordered" evidence="1">
    <location>
        <begin position="276"/>
        <end position="316"/>
    </location>
</feature>
<evidence type="ECO:0000313" key="3">
    <source>
        <dbReference type="EMBL" id="CAK0834791.1"/>
    </source>
</evidence>
<dbReference type="SMART" id="SM00564">
    <property type="entry name" value="PQQ"/>
    <property type="match status" value="3"/>
</dbReference>
<evidence type="ECO:0000313" key="4">
    <source>
        <dbReference type="Proteomes" id="UP001189429"/>
    </source>
</evidence>
<reference evidence="3" key="1">
    <citation type="submission" date="2023-10" db="EMBL/GenBank/DDBJ databases">
        <authorList>
            <person name="Chen Y."/>
            <person name="Shah S."/>
            <person name="Dougan E. K."/>
            <person name="Thang M."/>
            <person name="Chan C."/>
        </authorList>
    </citation>
    <scope>NUCLEOTIDE SEQUENCE [LARGE SCALE GENOMIC DNA]</scope>
</reference>
<accession>A0ABN9SS74</accession>
<sequence length="346" mass="37186">MSAVIRWQSGREGRTPVDSMKETLRLFSPKSTVERSSSILVGSTTSGYVFAIDIATGNEVWTTVASSQIAGVKGTVSGSGGKVFVATNRCVDRYCYRYRSTTNPLTPGNTYVRALNAVDGSQIWAFKPKSPLWNFVPQFGGDGGTVMFNDYEGAVYSLNIETGALIWRAEGAMGTHTQSSCVYSSELNQVFAMGVNNYEGEFCNPYVPKGIQPACGTQVDAPGWVRALNASSGKVQWETGLPQPPASAAVGFLNTPRPNGTSINLGVLRGFLSSAQDPLAVPPAPPPARTGARQEGRRGTDPRSPRRPARVSVPADDVFLLRHPKSTEGRIRATIRGDPELQVLLR</sequence>
<evidence type="ECO:0000256" key="1">
    <source>
        <dbReference type="SAM" id="MobiDB-lite"/>
    </source>
</evidence>
<dbReference type="InterPro" id="IPR018391">
    <property type="entry name" value="PQQ_b-propeller_rpt"/>
</dbReference>
<dbReference type="SUPFAM" id="SSF50998">
    <property type="entry name" value="Quinoprotein alcohol dehydrogenase-like"/>
    <property type="match status" value="1"/>
</dbReference>
<dbReference type="InterPro" id="IPR011047">
    <property type="entry name" value="Quinoprotein_ADH-like_sf"/>
</dbReference>
<dbReference type="Gene3D" id="2.130.10.10">
    <property type="entry name" value="YVTN repeat-like/Quinoprotein amine dehydrogenase"/>
    <property type="match status" value="1"/>
</dbReference>